<keyword evidence="3" id="KW-0731">Sigma factor</keyword>
<dbReference type="KEGG" id="est:DN752_00130"/>
<dbReference type="SUPFAM" id="SSF88946">
    <property type="entry name" value="Sigma2 domain of RNA polymerase sigma factors"/>
    <property type="match status" value="1"/>
</dbReference>
<dbReference type="InterPro" id="IPR039425">
    <property type="entry name" value="RNA_pol_sigma-70-like"/>
</dbReference>
<feature type="domain" description="RNA polymerase sigma factor 70 region 4 type 2" evidence="6">
    <location>
        <begin position="116"/>
        <end position="161"/>
    </location>
</feature>
<dbReference type="Proteomes" id="UP000248688">
    <property type="component" value="Chromosome"/>
</dbReference>
<dbReference type="PANTHER" id="PTHR43133">
    <property type="entry name" value="RNA POLYMERASE ECF-TYPE SIGMA FACTO"/>
    <property type="match status" value="1"/>
</dbReference>
<feature type="domain" description="RNA polymerase sigma-70 region 2" evidence="5">
    <location>
        <begin position="15"/>
        <end position="82"/>
    </location>
</feature>
<dbReference type="InterPro" id="IPR007627">
    <property type="entry name" value="RNA_pol_sigma70_r2"/>
</dbReference>
<keyword evidence="4" id="KW-0804">Transcription</keyword>
<sequence>MVALRQGDLTAFNELYFRYVNHLLSFAQSYLKDFTEAEEIVQETFIKIWENRKQLDSSKNFKSYLFISVRNSILNRIRNRHRNLRLDEVPEEAVLTESKAIYNLVYQELENTAMGLIEDLPEVQQRVFKLSRLEGMSNDQIATKLNLSKRTIEHHIYLATKYLKKQLVKDPTVSLSLLISLLV</sequence>
<protein>
    <submittedName>
        <fullName evidence="7">RNA polymerase sigma-70 factor</fullName>
    </submittedName>
</protein>
<dbReference type="SUPFAM" id="SSF88659">
    <property type="entry name" value="Sigma3 and sigma4 domains of RNA polymerase sigma factors"/>
    <property type="match status" value="1"/>
</dbReference>
<evidence type="ECO:0000313" key="7">
    <source>
        <dbReference type="EMBL" id="AWW32990.1"/>
    </source>
</evidence>
<organism evidence="7 8">
    <name type="scientific">Echinicola strongylocentroti</name>
    <dbReference type="NCBI Taxonomy" id="1795355"/>
    <lineage>
        <taxon>Bacteria</taxon>
        <taxon>Pseudomonadati</taxon>
        <taxon>Bacteroidota</taxon>
        <taxon>Cytophagia</taxon>
        <taxon>Cytophagales</taxon>
        <taxon>Cyclobacteriaceae</taxon>
        <taxon>Echinicola</taxon>
    </lineage>
</organism>
<evidence type="ECO:0000259" key="6">
    <source>
        <dbReference type="Pfam" id="PF08281"/>
    </source>
</evidence>
<dbReference type="NCBIfam" id="TIGR02937">
    <property type="entry name" value="sigma70-ECF"/>
    <property type="match status" value="1"/>
</dbReference>
<dbReference type="OrthoDB" id="799938at2"/>
<dbReference type="AlphaFoldDB" id="A0A2Z4IQJ7"/>
<keyword evidence="2" id="KW-0805">Transcription regulation</keyword>
<evidence type="ECO:0000259" key="5">
    <source>
        <dbReference type="Pfam" id="PF04542"/>
    </source>
</evidence>
<dbReference type="EMBL" id="CP030041">
    <property type="protein sequence ID" value="AWW32990.1"/>
    <property type="molecule type" value="Genomic_DNA"/>
</dbReference>
<dbReference type="InterPro" id="IPR013249">
    <property type="entry name" value="RNA_pol_sigma70_r4_t2"/>
</dbReference>
<dbReference type="Gene3D" id="1.10.10.10">
    <property type="entry name" value="Winged helix-like DNA-binding domain superfamily/Winged helix DNA-binding domain"/>
    <property type="match status" value="1"/>
</dbReference>
<gene>
    <name evidence="7" type="ORF">DN752_00130</name>
</gene>
<evidence type="ECO:0000256" key="2">
    <source>
        <dbReference type="ARBA" id="ARBA00023015"/>
    </source>
</evidence>
<dbReference type="GO" id="GO:0006352">
    <property type="term" value="P:DNA-templated transcription initiation"/>
    <property type="evidence" value="ECO:0007669"/>
    <property type="project" value="InterPro"/>
</dbReference>
<evidence type="ECO:0000256" key="3">
    <source>
        <dbReference type="ARBA" id="ARBA00023082"/>
    </source>
</evidence>
<dbReference type="InterPro" id="IPR014284">
    <property type="entry name" value="RNA_pol_sigma-70_dom"/>
</dbReference>
<dbReference type="PANTHER" id="PTHR43133:SF46">
    <property type="entry name" value="RNA POLYMERASE SIGMA-70 FACTOR ECF SUBFAMILY"/>
    <property type="match status" value="1"/>
</dbReference>
<name>A0A2Z4IQJ7_9BACT</name>
<evidence type="ECO:0000313" key="8">
    <source>
        <dbReference type="Proteomes" id="UP000248688"/>
    </source>
</evidence>
<dbReference type="InterPro" id="IPR013324">
    <property type="entry name" value="RNA_pol_sigma_r3/r4-like"/>
</dbReference>
<dbReference type="InterPro" id="IPR036388">
    <property type="entry name" value="WH-like_DNA-bd_sf"/>
</dbReference>
<dbReference type="GO" id="GO:0016987">
    <property type="term" value="F:sigma factor activity"/>
    <property type="evidence" value="ECO:0007669"/>
    <property type="project" value="UniProtKB-KW"/>
</dbReference>
<accession>A0A2Z4IQJ7</accession>
<keyword evidence="8" id="KW-1185">Reference proteome</keyword>
<dbReference type="GO" id="GO:0003677">
    <property type="term" value="F:DNA binding"/>
    <property type="evidence" value="ECO:0007669"/>
    <property type="project" value="InterPro"/>
</dbReference>
<dbReference type="InterPro" id="IPR014327">
    <property type="entry name" value="RNA_pol_sigma70_bacteroid"/>
</dbReference>
<dbReference type="Gene3D" id="1.10.1740.10">
    <property type="match status" value="1"/>
</dbReference>
<dbReference type="InterPro" id="IPR013325">
    <property type="entry name" value="RNA_pol_sigma_r2"/>
</dbReference>
<proteinExistence type="inferred from homology"/>
<evidence type="ECO:0000256" key="1">
    <source>
        <dbReference type="ARBA" id="ARBA00010641"/>
    </source>
</evidence>
<dbReference type="Pfam" id="PF04542">
    <property type="entry name" value="Sigma70_r2"/>
    <property type="match status" value="1"/>
</dbReference>
<comment type="similarity">
    <text evidence="1">Belongs to the sigma-70 factor family. ECF subfamily.</text>
</comment>
<evidence type="ECO:0000256" key="4">
    <source>
        <dbReference type="ARBA" id="ARBA00023163"/>
    </source>
</evidence>
<dbReference type="Pfam" id="PF08281">
    <property type="entry name" value="Sigma70_r4_2"/>
    <property type="match status" value="1"/>
</dbReference>
<reference evidence="7 8" key="1">
    <citation type="submission" date="2018-06" db="EMBL/GenBank/DDBJ databases">
        <title>Echinicola strongylocentroti sp. nov., isolated from a sea urchin Strongylocentrotus intermedius.</title>
        <authorList>
            <person name="Bae S.S."/>
        </authorList>
    </citation>
    <scope>NUCLEOTIDE SEQUENCE [LARGE SCALE GENOMIC DNA]</scope>
    <source>
        <strain evidence="7 8">MEBiC08714</strain>
    </source>
</reference>
<dbReference type="NCBIfam" id="TIGR02985">
    <property type="entry name" value="Sig70_bacteroi1"/>
    <property type="match status" value="1"/>
</dbReference>